<protein>
    <recommendedName>
        <fullName evidence="3">DUF3987 domain-containing protein</fullName>
    </recommendedName>
</protein>
<dbReference type="AlphaFoldDB" id="A0A5E7QHS4"/>
<dbReference type="RefSeq" id="WP_154914142.1">
    <property type="nucleotide sequence ID" value="NZ_CABVIK010000034.1"/>
</dbReference>
<organism evidence="1 2">
    <name type="scientific">Pseudomonas fluorescens</name>
    <dbReference type="NCBI Taxonomy" id="294"/>
    <lineage>
        <taxon>Bacteria</taxon>
        <taxon>Pseudomonadati</taxon>
        <taxon>Pseudomonadota</taxon>
        <taxon>Gammaproteobacteria</taxon>
        <taxon>Pseudomonadales</taxon>
        <taxon>Pseudomonadaceae</taxon>
        <taxon>Pseudomonas</taxon>
    </lineage>
</organism>
<evidence type="ECO:0000313" key="1">
    <source>
        <dbReference type="EMBL" id="VVP61339.1"/>
    </source>
</evidence>
<evidence type="ECO:0008006" key="3">
    <source>
        <dbReference type="Google" id="ProtNLM"/>
    </source>
</evidence>
<sequence>MPRFKRSCLPRVNAGFPTHSPFPLINAVLDEVERNEKAPRPLLMFGLLTALSVSIQGLFDVRKPTGQCVPMCLLLLTVAESGERKSSTAEKFLEPIRSFQKKQESIWQEQVSEWKVKEKIWLIKSKEIEKKVRSLCRKQESTAEAELELMKHTKECPARPRKFKMLYDDSTSEALFCGLYENLSSAGIISSEGGLKGRAFNDLPKQNAMWSGDPIVVDRKVAESYQLYGARLTFSVMTQPVAFNAYMKARGDDARGSGLWARFLVCDPSSTQGTRLLDGTTVSYEHIHRYAERIEQLLTCNLDLLSHPCKKRSEVVFSPAASKLWVEVFNEIESGITENGRFEHAADLASKLADNIARVAALFHVFEGDDGSISLESLRFSVDLCLWCSDEFFHLFIPTPEIELDVIQLKEWLRLKRSEGYRWVKRNEIMQYGPRRLRSKKRLDACLDEMALRDLISFSEARNASVVEF</sequence>
<accession>A0A5E7QHS4</accession>
<dbReference type="Proteomes" id="UP000349468">
    <property type="component" value="Unassembled WGS sequence"/>
</dbReference>
<proteinExistence type="predicted"/>
<gene>
    <name evidence="1" type="ORF">PS870_06320</name>
</gene>
<dbReference type="InterPro" id="IPR025048">
    <property type="entry name" value="DUF3987"/>
</dbReference>
<name>A0A5E7QHS4_PSEFL</name>
<dbReference type="EMBL" id="CABVIK010000034">
    <property type="protein sequence ID" value="VVP61339.1"/>
    <property type="molecule type" value="Genomic_DNA"/>
</dbReference>
<evidence type="ECO:0000313" key="2">
    <source>
        <dbReference type="Proteomes" id="UP000349468"/>
    </source>
</evidence>
<reference evidence="1 2" key="1">
    <citation type="submission" date="2019-09" db="EMBL/GenBank/DDBJ databases">
        <authorList>
            <person name="Chandra G."/>
            <person name="Truman W A."/>
        </authorList>
    </citation>
    <scope>NUCLEOTIDE SEQUENCE [LARGE SCALE GENOMIC DNA]</scope>
    <source>
        <strain evidence="1">PS870</strain>
    </source>
</reference>
<dbReference type="Pfam" id="PF13148">
    <property type="entry name" value="DUF3987"/>
    <property type="match status" value="1"/>
</dbReference>